<evidence type="ECO:0000256" key="2">
    <source>
        <dbReference type="ARBA" id="ARBA00022801"/>
    </source>
</evidence>
<comment type="caution">
    <text evidence="4">The sequence shown here is derived from an EMBL/GenBank/DDBJ whole genome shotgun (WGS) entry which is preliminary data.</text>
</comment>
<reference evidence="4 5" key="1">
    <citation type="journal article" date="2016" name="Nat. Commun.">
        <title>Thousands of microbial genomes shed light on interconnected biogeochemical processes in an aquifer system.</title>
        <authorList>
            <person name="Anantharaman K."/>
            <person name="Brown C.T."/>
            <person name="Hug L.A."/>
            <person name="Sharon I."/>
            <person name="Castelle C.J."/>
            <person name="Probst A.J."/>
            <person name="Thomas B.C."/>
            <person name="Singh A."/>
            <person name="Wilkins M.J."/>
            <person name="Karaoz U."/>
            <person name="Brodie E.L."/>
            <person name="Williams K.H."/>
            <person name="Hubbard S.S."/>
            <person name="Banfield J.F."/>
        </authorList>
    </citation>
    <scope>NUCLEOTIDE SEQUENCE [LARGE SCALE GENOMIC DNA]</scope>
</reference>
<name>A0A1F7FF31_UNCRA</name>
<feature type="domain" description="Peptidase S9 prolyl oligopeptidase catalytic" evidence="3">
    <location>
        <begin position="263"/>
        <end position="375"/>
    </location>
</feature>
<dbReference type="EMBL" id="MFYX01000061">
    <property type="protein sequence ID" value="OGK05107.1"/>
    <property type="molecule type" value="Genomic_DNA"/>
</dbReference>
<evidence type="ECO:0000256" key="1">
    <source>
        <dbReference type="ARBA" id="ARBA00022729"/>
    </source>
</evidence>
<dbReference type="Pfam" id="PF00326">
    <property type="entry name" value="Peptidase_S9"/>
    <property type="match status" value="1"/>
</dbReference>
<gene>
    <name evidence="4" type="ORF">A2519_13345</name>
</gene>
<dbReference type="InterPro" id="IPR050955">
    <property type="entry name" value="Plant_Biomass_Hydrol_Est"/>
</dbReference>
<dbReference type="AlphaFoldDB" id="A0A1F7FF31"/>
<evidence type="ECO:0000313" key="4">
    <source>
        <dbReference type="EMBL" id="OGK05107.1"/>
    </source>
</evidence>
<dbReference type="PANTHER" id="PTHR43037">
    <property type="entry name" value="UNNAMED PRODUCT-RELATED"/>
    <property type="match status" value="1"/>
</dbReference>
<evidence type="ECO:0000259" key="3">
    <source>
        <dbReference type="Pfam" id="PF00326"/>
    </source>
</evidence>
<keyword evidence="2" id="KW-0378">Hydrolase</keyword>
<dbReference type="PANTHER" id="PTHR43037:SF5">
    <property type="entry name" value="FERULOYL ESTERASE"/>
    <property type="match status" value="1"/>
</dbReference>
<protein>
    <recommendedName>
        <fullName evidence="3">Peptidase S9 prolyl oligopeptidase catalytic domain-containing protein</fullName>
    </recommendedName>
</protein>
<dbReference type="SUPFAM" id="SSF53474">
    <property type="entry name" value="alpha/beta-Hydrolases"/>
    <property type="match status" value="1"/>
</dbReference>
<dbReference type="NCBIfam" id="TIGR04183">
    <property type="entry name" value="Por_Secre_tail"/>
    <property type="match status" value="1"/>
</dbReference>
<dbReference type="InterPro" id="IPR029058">
    <property type="entry name" value="AB_hydrolase_fold"/>
</dbReference>
<dbReference type="InterPro" id="IPR001375">
    <property type="entry name" value="Peptidase_S9_cat"/>
</dbReference>
<dbReference type="GO" id="GO:0006508">
    <property type="term" value="P:proteolysis"/>
    <property type="evidence" value="ECO:0007669"/>
    <property type="project" value="InterPro"/>
</dbReference>
<dbReference type="InterPro" id="IPR026444">
    <property type="entry name" value="Secre_tail"/>
</dbReference>
<sequence>MRMVCIAAAVLFCYFYCFPIPSDLKAEFRKGKTFITFTEESGTQGYRIYRSLSQITTISGLTPLVTVNQGSSYDSRYDFYHIIQDSGTPLSATTGLFVYTPKSQQPVYYAVTSVTDAVEDTGILEGQNALSTPVAEEYWQWPHGVFRARGADSQNFYYYWMDYFDWGHGYDYYGDLFSVCNINTGQNLPLVVYLHGAGNLPPGPGTDYGLPWAAGRQGYINMALVDHGDIWWYGWSNNYTGDGYLPQTGDTIVNYLEMRIIYYTQYLMHHGRYSIDTSRVYLSGGSMGGTGTNIVSSHYPDMWAGIYPKIPEAAFTRYASIPFWDQIYGTEAQHLTARNGIYIYDWTNSFWVMDNFSEYNFPPCVIAHGSKDGLMTMNDVRGIYQHYAECRRGVWGGWYNVGHTVPTAPTLDSLLFRFKRGEMHPAFSNTTQDDNYGQKGDTNAWDSTGFMNTYIDWTSSLHDMGLPDDDLIDCADSISITMKSTRPNTVTDITPRRVQNFVLTNGAAYTWKNVDVVSGNNVASGIVIADEHGAITIDSFSVSGTGNKLIITCSGDCPAVLAGSRRSKGLDGVLSVSPNPFNPDVRIVLTNSQLAVDNAVMTIYAANGTLVHRETAGKEQLITGVFWNAADFPSGMYIVRLQLAHRTFNKTVILLK</sequence>
<dbReference type="Proteomes" id="UP000179243">
    <property type="component" value="Unassembled WGS sequence"/>
</dbReference>
<dbReference type="GO" id="GO:0008236">
    <property type="term" value="F:serine-type peptidase activity"/>
    <property type="evidence" value="ECO:0007669"/>
    <property type="project" value="InterPro"/>
</dbReference>
<proteinExistence type="predicted"/>
<organism evidence="4 5">
    <name type="scientific">Candidatus Raymondbacteria bacterium RIFOXYD12_FULL_49_13</name>
    <dbReference type="NCBI Taxonomy" id="1817890"/>
    <lineage>
        <taxon>Bacteria</taxon>
        <taxon>Raymondiibacteriota</taxon>
    </lineage>
</organism>
<evidence type="ECO:0000313" key="5">
    <source>
        <dbReference type="Proteomes" id="UP000179243"/>
    </source>
</evidence>
<keyword evidence="1" id="KW-0732">Signal</keyword>
<accession>A0A1F7FF31</accession>
<dbReference type="Gene3D" id="3.40.50.1820">
    <property type="entry name" value="alpha/beta hydrolase"/>
    <property type="match status" value="1"/>
</dbReference>